<dbReference type="KEGG" id="bmor:119630001"/>
<feature type="compositionally biased region" description="Polar residues" evidence="2">
    <location>
        <begin position="239"/>
        <end position="248"/>
    </location>
</feature>
<proteinExistence type="predicted"/>
<feature type="region of interest" description="Disordered" evidence="2">
    <location>
        <begin position="208"/>
        <end position="248"/>
    </location>
</feature>
<dbReference type="PANTHER" id="PTHR47027:SF20">
    <property type="entry name" value="REVERSE TRANSCRIPTASE-LIKE PROTEIN WITH RNA-DIRECTED DNA POLYMERASE DOMAIN"/>
    <property type="match status" value="1"/>
</dbReference>
<evidence type="ECO:0000259" key="3">
    <source>
        <dbReference type="PROSITE" id="PS50878"/>
    </source>
</evidence>
<evidence type="ECO:0000256" key="2">
    <source>
        <dbReference type="SAM" id="MobiDB-lite"/>
    </source>
</evidence>
<dbReference type="InterPro" id="IPR043502">
    <property type="entry name" value="DNA/RNA_pol_sf"/>
</dbReference>
<protein>
    <recommendedName>
        <fullName evidence="3">Reverse transcriptase domain-containing protein</fullName>
    </recommendedName>
</protein>
<sequence length="677" mass="79247">MEEIITTLRLIQKDLEDQKIAIKESGIEVAKTVTDNVNLILDEKLSQLEQKYKTLEEQFEMQEQRLHILEKQARNRNIVFFGIEEHNSIYSYSDLETEIINFTSKYLGIKLDRKEIQEIRKIGKNTKKPRPIVMTLTTVGRKIEILKQKKLLKDSNYYIKEDYPQHILEKRRMLQEQVKVERDKGNKAILKYDKIVIIGKQEINNKLGKSKRSLPTSPPETDNRIDSSPRTQPKKKNKPASNTSQGTTSCSENIVKAGIFNYLIIEWPISLLATVYKLFSSIINRRISETLEKRQPIEQAGFRKGYLTVDHIHTLELIIEKYQEKQRPLYIAFIDYQKAFDTISHTSIWEALNQQGVESEYIQVIKNIYKNSVSKVKLETIGPDFNINRGVRQGDPLSPKLFIAVLESIISQLDWKNYGLYIKGDCLSHLRFADDLVLLSETGGNLERMIQSLHEASRQVGLEINLKKTNIMTNSCRRTISLEHKPILYVEQYIYLGKQIALDNNSNELEVERRTRITWNKFWSYREVMKSNMPTEVKKKIMDTCILPCLTYGCQTWKFTRNIKNKLTTCQRGMERSMLNIKKTHRVRHTKIRSITKTVDALKYAQRLKFKWAGHVARLRDGRWTSKVTAWDGPQGKRRVGRPYTRWEDDIRKVAGPHWIYVARDKAEWKSLEEAFT</sequence>
<dbReference type="AlphaFoldDB" id="A0A8R2R747"/>
<reference evidence="5" key="1">
    <citation type="journal article" date="2008" name="Insect Biochem. Mol. Biol.">
        <title>The genome of a lepidopteran model insect, the silkworm Bombyx mori.</title>
        <authorList>
            <consortium name="International Silkworm Genome Consortium"/>
        </authorList>
    </citation>
    <scope>NUCLEOTIDE SEQUENCE [LARGE SCALE GENOMIC DNA]</scope>
    <source>
        <strain evidence="5">p50T</strain>
    </source>
</reference>
<dbReference type="Pfam" id="PF00078">
    <property type="entry name" value="RVT_1"/>
    <property type="match status" value="1"/>
</dbReference>
<organism evidence="4 5">
    <name type="scientific">Bombyx mori</name>
    <name type="common">Silk moth</name>
    <dbReference type="NCBI Taxonomy" id="7091"/>
    <lineage>
        <taxon>Eukaryota</taxon>
        <taxon>Metazoa</taxon>
        <taxon>Ecdysozoa</taxon>
        <taxon>Arthropoda</taxon>
        <taxon>Hexapoda</taxon>
        <taxon>Insecta</taxon>
        <taxon>Pterygota</taxon>
        <taxon>Neoptera</taxon>
        <taxon>Endopterygota</taxon>
        <taxon>Lepidoptera</taxon>
        <taxon>Glossata</taxon>
        <taxon>Ditrysia</taxon>
        <taxon>Bombycoidea</taxon>
        <taxon>Bombycidae</taxon>
        <taxon>Bombycinae</taxon>
        <taxon>Bombyx</taxon>
    </lineage>
</organism>
<feature type="domain" description="Reverse transcriptase" evidence="3">
    <location>
        <begin position="213"/>
        <end position="500"/>
    </location>
</feature>
<dbReference type="GO" id="GO:0071897">
    <property type="term" value="P:DNA biosynthetic process"/>
    <property type="evidence" value="ECO:0007669"/>
    <property type="project" value="UniProtKB-ARBA"/>
</dbReference>
<dbReference type="PANTHER" id="PTHR47027">
    <property type="entry name" value="REVERSE TRANSCRIPTASE DOMAIN-CONTAINING PROTEIN"/>
    <property type="match status" value="1"/>
</dbReference>
<dbReference type="PROSITE" id="PS50878">
    <property type="entry name" value="RT_POL"/>
    <property type="match status" value="1"/>
</dbReference>
<dbReference type="CDD" id="cd01650">
    <property type="entry name" value="RT_nLTR_like"/>
    <property type="match status" value="1"/>
</dbReference>
<reference evidence="4" key="2">
    <citation type="submission" date="2022-06" db="UniProtKB">
        <authorList>
            <consortium name="EnsemblMetazoa"/>
        </authorList>
    </citation>
    <scope>IDENTIFICATION</scope>
    <source>
        <strain evidence="4">p50T (Dazao)</strain>
    </source>
</reference>
<keyword evidence="5" id="KW-1185">Reference proteome</keyword>
<dbReference type="InterPro" id="IPR000477">
    <property type="entry name" value="RT_dom"/>
</dbReference>
<evidence type="ECO:0000313" key="5">
    <source>
        <dbReference type="Proteomes" id="UP000005204"/>
    </source>
</evidence>
<dbReference type="Proteomes" id="UP000005204">
    <property type="component" value="Unassembled WGS sequence"/>
</dbReference>
<evidence type="ECO:0000256" key="1">
    <source>
        <dbReference type="SAM" id="Coils"/>
    </source>
</evidence>
<evidence type="ECO:0000313" key="4">
    <source>
        <dbReference type="EnsemblMetazoa" id="XP_037873727.1"/>
    </source>
</evidence>
<keyword evidence="1" id="KW-0175">Coiled coil</keyword>
<dbReference type="GeneID" id="119630001"/>
<feature type="coiled-coil region" evidence="1">
    <location>
        <begin position="38"/>
        <end position="72"/>
    </location>
</feature>
<dbReference type="SUPFAM" id="SSF56672">
    <property type="entry name" value="DNA/RNA polymerases"/>
    <property type="match status" value="1"/>
</dbReference>
<dbReference type="RefSeq" id="XP_037873727.1">
    <property type="nucleotide sequence ID" value="XM_038017799.1"/>
</dbReference>
<name>A0A8R2R747_BOMMO</name>
<accession>A0A8R2R747</accession>
<dbReference type="EnsemblMetazoa" id="XM_038017799.1">
    <property type="protein sequence ID" value="XP_037873727.1"/>
    <property type="gene ID" value="LOC119630001"/>
</dbReference>